<evidence type="ECO:0000256" key="1">
    <source>
        <dbReference type="SAM" id="MobiDB-lite"/>
    </source>
</evidence>
<name>A0A9N7YKN7_PLEPL</name>
<dbReference type="CDD" id="cd23767">
    <property type="entry name" value="IQCD"/>
    <property type="match status" value="1"/>
</dbReference>
<feature type="region of interest" description="Disordered" evidence="1">
    <location>
        <begin position="474"/>
        <end position="498"/>
    </location>
</feature>
<dbReference type="EMBL" id="CADEAL010001236">
    <property type="protein sequence ID" value="CAB1430502.1"/>
    <property type="molecule type" value="Genomic_DNA"/>
</dbReference>
<gene>
    <name evidence="2" type="ORF">PLEPLA_LOCUS18484</name>
</gene>
<feature type="compositionally biased region" description="Basic and acidic residues" evidence="1">
    <location>
        <begin position="489"/>
        <end position="498"/>
    </location>
</feature>
<comment type="caution">
    <text evidence="2">The sequence shown here is derived from an EMBL/GenBank/DDBJ whole genome shotgun (WGS) entry which is preliminary data.</text>
</comment>
<dbReference type="Pfam" id="PF00612">
    <property type="entry name" value="IQ"/>
    <property type="match status" value="1"/>
</dbReference>
<feature type="region of interest" description="Disordered" evidence="1">
    <location>
        <begin position="212"/>
        <end position="245"/>
    </location>
</feature>
<evidence type="ECO:0000313" key="3">
    <source>
        <dbReference type="Proteomes" id="UP001153269"/>
    </source>
</evidence>
<feature type="region of interest" description="Disordered" evidence="1">
    <location>
        <begin position="313"/>
        <end position="339"/>
    </location>
</feature>
<sequence>MGNLPQFGLFFRSTLQKAVAGLRAIDGEETDSFLSAPAVQQLSLASGSFLLLCQAQLKQIHDLQQQHSRELSNASTPLDAVKRSCRHFTETLKLAVDQRSAHEYSDTVVSLCQTMLEETLDMDSAALKKLAEHSEILSTEKPPPVIPNRNNTSWTLEEKLSFSHLGLHSSATMETTTSSQLKVAPVSNHQGLDSKNTAAVVIQQRWRKYRQKCGNISSPPTAEKGGERGGDGGTPESRPSDVDRSVVGRDYAATIIQASWRGFALRRRLETALAAVTWPDSGEDEAFEEVDVDGFVFDEAALEKHWTLPLSEESSSRYHHGPEQPLSLKPPGPFPEPSQYTLPSTPLWRSKQAWVAGEQVDSTGMKVSPESSIRSKSPVSTAALSGLSARSEKIVQEWGFQDSNTALLMLKRAHKMSSKKHQQNKYRDPSVCLALFRNCNYQQAPMEARNRPAPNNRNHVKECRAKLELQQAEETSVKQERAQQWLHTQSDRDSESEHFLPEISSVVLSGGRVQLVADPARTERLHHASGLWASSSLLAQPCKERNNHCSNSLGHARKEVPSPQRVQSAPSRKERISFRDNPVQLSGGWGGGKKRDRVYK</sequence>
<dbReference type="Proteomes" id="UP001153269">
    <property type="component" value="Unassembled WGS sequence"/>
</dbReference>
<proteinExistence type="predicted"/>
<accession>A0A9N7YKN7</accession>
<keyword evidence="3" id="KW-1185">Reference proteome</keyword>
<evidence type="ECO:0000313" key="2">
    <source>
        <dbReference type="EMBL" id="CAB1430502.1"/>
    </source>
</evidence>
<dbReference type="InterPro" id="IPR000048">
    <property type="entry name" value="IQ_motif_EF-hand-BS"/>
</dbReference>
<protein>
    <submittedName>
        <fullName evidence="2">Uncharacterized protein</fullName>
    </submittedName>
</protein>
<reference evidence="2" key="1">
    <citation type="submission" date="2020-03" db="EMBL/GenBank/DDBJ databases">
        <authorList>
            <person name="Weist P."/>
        </authorList>
    </citation>
    <scope>NUCLEOTIDE SEQUENCE</scope>
</reference>
<feature type="region of interest" description="Disordered" evidence="1">
    <location>
        <begin position="549"/>
        <end position="600"/>
    </location>
</feature>
<dbReference type="AlphaFoldDB" id="A0A9N7YKN7"/>
<dbReference type="PROSITE" id="PS50096">
    <property type="entry name" value="IQ"/>
    <property type="match status" value="1"/>
</dbReference>
<organism evidence="2 3">
    <name type="scientific">Pleuronectes platessa</name>
    <name type="common">European plaice</name>
    <dbReference type="NCBI Taxonomy" id="8262"/>
    <lineage>
        <taxon>Eukaryota</taxon>
        <taxon>Metazoa</taxon>
        <taxon>Chordata</taxon>
        <taxon>Craniata</taxon>
        <taxon>Vertebrata</taxon>
        <taxon>Euteleostomi</taxon>
        <taxon>Actinopterygii</taxon>
        <taxon>Neopterygii</taxon>
        <taxon>Teleostei</taxon>
        <taxon>Neoteleostei</taxon>
        <taxon>Acanthomorphata</taxon>
        <taxon>Carangaria</taxon>
        <taxon>Pleuronectiformes</taxon>
        <taxon>Pleuronectoidei</taxon>
        <taxon>Pleuronectidae</taxon>
        <taxon>Pleuronectes</taxon>
    </lineage>
</organism>